<dbReference type="InterPro" id="IPR011004">
    <property type="entry name" value="Trimer_LpxA-like_sf"/>
</dbReference>
<evidence type="ECO:0000256" key="3">
    <source>
        <dbReference type="ARBA" id="ARBA00022737"/>
    </source>
</evidence>
<dbReference type="InterPro" id="IPR001451">
    <property type="entry name" value="Hexapep"/>
</dbReference>
<dbReference type="AlphaFoldDB" id="A0AAW4XJY8"/>
<evidence type="ECO:0000256" key="1">
    <source>
        <dbReference type="ARBA" id="ARBA00007274"/>
    </source>
</evidence>
<organism evidence="6 7">
    <name type="scientific">Rhodococcus rhodochrous</name>
    <dbReference type="NCBI Taxonomy" id="1829"/>
    <lineage>
        <taxon>Bacteria</taxon>
        <taxon>Bacillati</taxon>
        <taxon>Actinomycetota</taxon>
        <taxon>Actinomycetes</taxon>
        <taxon>Mycobacteriales</taxon>
        <taxon>Nocardiaceae</taxon>
        <taxon>Rhodococcus</taxon>
    </lineage>
</organism>
<gene>
    <name evidence="6" type="ORF">LQ384_17830</name>
</gene>
<dbReference type="Pfam" id="PF00132">
    <property type="entry name" value="Hexapep"/>
    <property type="match status" value="1"/>
</dbReference>
<name>A0AAW4XJY8_RHORH</name>
<dbReference type="CDD" id="cd03354">
    <property type="entry name" value="LbH_SAT"/>
    <property type="match status" value="1"/>
</dbReference>
<keyword evidence="4" id="KW-0012">Acyltransferase</keyword>
<dbReference type="Proteomes" id="UP001198630">
    <property type="component" value="Unassembled WGS sequence"/>
</dbReference>
<protein>
    <recommendedName>
        <fullName evidence="8">Serine acetyltransferase</fullName>
    </recommendedName>
</protein>
<evidence type="ECO:0008006" key="8">
    <source>
        <dbReference type="Google" id="ProtNLM"/>
    </source>
</evidence>
<dbReference type="PANTHER" id="PTHR42811">
    <property type="entry name" value="SERINE ACETYLTRANSFERASE"/>
    <property type="match status" value="1"/>
</dbReference>
<dbReference type="SUPFAM" id="SSF51161">
    <property type="entry name" value="Trimeric LpxA-like enzymes"/>
    <property type="match status" value="1"/>
</dbReference>
<dbReference type="EMBL" id="JAJNCO010000009">
    <property type="protein sequence ID" value="MCD2112975.1"/>
    <property type="molecule type" value="Genomic_DNA"/>
</dbReference>
<dbReference type="PROSITE" id="PS00101">
    <property type="entry name" value="HEXAPEP_TRANSFERASES"/>
    <property type="match status" value="1"/>
</dbReference>
<evidence type="ECO:0000313" key="6">
    <source>
        <dbReference type="EMBL" id="MCD2112975.1"/>
    </source>
</evidence>
<comment type="caution">
    <text evidence="6">The sequence shown here is derived from an EMBL/GenBank/DDBJ whole genome shotgun (WGS) entry which is preliminary data.</text>
</comment>
<evidence type="ECO:0000256" key="2">
    <source>
        <dbReference type="ARBA" id="ARBA00022679"/>
    </source>
</evidence>
<dbReference type="Gene3D" id="2.160.10.10">
    <property type="entry name" value="Hexapeptide repeat proteins"/>
    <property type="match status" value="1"/>
</dbReference>
<feature type="compositionally biased region" description="Polar residues" evidence="5">
    <location>
        <begin position="131"/>
        <end position="148"/>
    </location>
</feature>
<evidence type="ECO:0000313" key="7">
    <source>
        <dbReference type="Proteomes" id="UP001198630"/>
    </source>
</evidence>
<dbReference type="InterPro" id="IPR045304">
    <property type="entry name" value="LbH_SAT"/>
</dbReference>
<keyword evidence="3" id="KW-0677">Repeat</keyword>
<evidence type="ECO:0000256" key="5">
    <source>
        <dbReference type="SAM" id="MobiDB-lite"/>
    </source>
</evidence>
<sequence length="148" mass="15504">MGRRENPRKISYPIIIVYRLLTEFLLGIELRPKTKVGPGLSIYHGFGLVVNDHCEFGSRVKLRNGVTIGNREEGGLVPSIGDDVEIGAGAIILGDISIGDRARIGAGAVVLRSVPSGVTVVGNPARPVSGNKVSISNASTGSNEGTNE</sequence>
<comment type="similarity">
    <text evidence="1">Belongs to the transferase hexapeptide repeat family.</text>
</comment>
<accession>A0AAW4XJY8</accession>
<proteinExistence type="inferred from homology"/>
<feature type="region of interest" description="Disordered" evidence="5">
    <location>
        <begin position="129"/>
        <end position="148"/>
    </location>
</feature>
<evidence type="ECO:0000256" key="4">
    <source>
        <dbReference type="ARBA" id="ARBA00023315"/>
    </source>
</evidence>
<reference evidence="6" key="1">
    <citation type="submission" date="2021-11" db="EMBL/GenBank/DDBJ databases">
        <title>Development of a sustainable strategy for remediation of hydrocarbon-contaminated territories based on the waste exchange concept.</title>
        <authorList>
            <person name="Elkin A."/>
        </authorList>
    </citation>
    <scope>NUCLEOTIDE SEQUENCE</scope>
    <source>
        <strain evidence="6">IEGM 757</strain>
    </source>
</reference>
<dbReference type="GO" id="GO:0016746">
    <property type="term" value="F:acyltransferase activity"/>
    <property type="evidence" value="ECO:0007669"/>
    <property type="project" value="UniProtKB-KW"/>
</dbReference>
<keyword evidence="2" id="KW-0808">Transferase</keyword>
<dbReference type="InterPro" id="IPR018357">
    <property type="entry name" value="Hexapep_transf_CS"/>
</dbReference>